<dbReference type="Proteomes" id="UP001500353">
    <property type="component" value="Unassembled WGS sequence"/>
</dbReference>
<organism evidence="2 3">
    <name type="scientific">Chryseobacterium ginsengisoli</name>
    <dbReference type="NCBI Taxonomy" id="363853"/>
    <lineage>
        <taxon>Bacteria</taxon>
        <taxon>Pseudomonadati</taxon>
        <taxon>Bacteroidota</taxon>
        <taxon>Flavobacteriia</taxon>
        <taxon>Flavobacteriales</taxon>
        <taxon>Weeksellaceae</taxon>
        <taxon>Chryseobacterium group</taxon>
        <taxon>Chryseobacterium</taxon>
    </lineage>
</organism>
<evidence type="ECO:0000256" key="1">
    <source>
        <dbReference type="SAM" id="Phobius"/>
    </source>
</evidence>
<accession>A0ABP9LUQ9</accession>
<dbReference type="EMBL" id="BAABHX010000001">
    <property type="protein sequence ID" value="GAA5085916.1"/>
    <property type="molecule type" value="Genomic_DNA"/>
</dbReference>
<proteinExistence type="predicted"/>
<name>A0ABP9LUQ9_9FLAO</name>
<keyword evidence="1" id="KW-0472">Membrane</keyword>
<feature type="transmembrane region" description="Helical" evidence="1">
    <location>
        <begin position="64"/>
        <end position="82"/>
    </location>
</feature>
<reference evidence="3" key="1">
    <citation type="journal article" date="2019" name="Int. J. Syst. Evol. Microbiol.">
        <title>The Global Catalogue of Microorganisms (GCM) 10K type strain sequencing project: providing services to taxonomists for standard genome sequencing and annotation.</title>
        <authorList>
            <consortium name="The Broad Institute Genomics Platform"/>
            <consortium name="The Broad Institute Genome Sequencing Center for Infectious Disease"/>
            <person name="Wu L."/>
            <person name="Ma J."/>
        </authorList>
    </citation>
    <scope>NUCLEOTIDE SEQUENCE [LARGE SCALE GENOMIC DNA]</scope>
    <source>
        <strain evidence="3">JCM 18019</strain>
    </source>
</reference>
<evidence type="ECO:0000313" key="3">
    <source>
        <dbReference type="Proteomes" id="UP001500353"/>
    </source>
</evidence>
<gene>
    <name evidence="2" type="ORF">GCM10023210_07200</name>
</gene>
<keyword evidence="1" id="KW-0812">Transmembrane</keyword>
<keyword evidence="3" id="KW-1185">Reference proteome</keyword>
<comment type="caution">
    <text evidence="2">The sequence shown here is derived from an EMBL/GenBank/DDBJ whole genome shotgun (WGS) entry which is preliminary data.</text>
</comment>
<keyword evidence="1" id="KW-1133">Transmembrane helix</keyword>
<evidence type="ECO:0000313" key="2">
    <source>
        <dbReference type="EMBL" id="GAA5085916.1"/>
    </source>
</evidence>
<sequence>MLLFGWLFLNNANFIDIAATMNNAESNSEISEINSFTNIDELKQFSITKVNQMKSNREKDSENAITRSILILALIFVQIILYSTKGNFPRSKTLDF</sequence>
<protein>
    <submittedName>
        <fullName evidence="2">Uncharacterized protein</fullName>
    </submittedName>
</protein>